<dbReference type="Pfam" id="PF16900">
    <property type="entry name" value="REPA_OB_2"/>
    <property type="match status" value="1"/>
</dbReference>
<dbReference type="FunFam" id="2.40.50.140:FF:000090">
    <property type="entry name" value="Replication protein A subunit"/>
    <property type="match status" value="1"/>
</dbReference>
<evidence type="ECO:0000256" key="13">
    <source>
        <dbReference type="SAM" id="MobiDB-lite"/>
    </source>
</evidence>
<keyword evidence="7 12" id="KW-0862">Zinc</keyword>
<evidence type="ECO:0000259" key="14">
    <source>
        <dbReference type="Pfam" id="PF02721"/>
    </source>
</evidence>
<comment type="function">
    <text evidence="12">Component of the replication protein A complex (RPA) required for DNA recombination, repair and replication. The activity of RPA is mediated by single-stranded DNA binding and protein interactions. Probably involved in repair of double-strand DNA breaks (DSBs) induced by genotoxic stresses.</text>
</comment>
<keyword evidence="6 12" id="KW-0863">Zinc-finger</keyword>
<dbReference type="SUPFAM" id="SSF50249">
    <property type="entry name" value="Nucleic acid-binding proteins"/>
    <property type="match status" value="3"/>
</dbReference>
<dbReference type="InterPro" id="IPR004591">
    <property type="entry name" value="Rfa1"/>
</dbReference>
<reference evidence="18 19" key="1">
    <citation type="submission" date="2016-10" db="EMBL/GenBank/DDBJ databases">
        <authorList>
            <person name="Cai Z."/>
        </authorList>
    </citation>
    <scope>NUCLEOTIDE SEQUENCE [LARGE SCALE GENOMIC DNA]</scope>
</reference>
<keyword evidence="10" id="KW-0234">DNA repair</keyword>
<dbReference type="NCBIfam" id="TIGR00617">
    <property type="entry name" value="rpa1"/>
    <property type="match status" value="1"/>
</dbReference>
<dbReference type="CDD" id="cd04474">
    <property type="entry name" value="RPA1_DBD_A"/>
    <property type="match status" value="1"/>
</dbReference>
<evidence type="ECO:0000313" key="19">
    <source>
        <dbReference type="Proteomes" id="UP000256970"/>
    </source>
</evidence>
<dbReference type="GO" id="GO:0006260">
    <property type="term" value="P:DNA replication"/>
    <property type="evidence" value="ECO:0007669"/>
    <property type="project" value="UniProtKB-KW"/>
</dbReference>
<dbReference type="InterPro" id="IPR007199">
    <property type="entry name" value="Rep_factor-A_N"/>
</dbReference>
<comment type="similarity">
    <text evidence="2 12">Belongs to the replication factor A protein 1 family.</text>
</comment>
<evidence type="ECO:0000256" key="8">
    <source>
        <dbReference type="ARBA" id="ARBA00023125"/>
    </source>
</evidence>
<sequence length="637" mass="68827">METLTPKALELAKDGQTEPVNLRVRDVVKLPNGKFYSCTLTDGTQTMKGRLVAAVNKALADGSLQLGDGDVVRLENYVCNKVGDDQLLMVSSLQLLHKSSSSSNTAATDAAGAKPDQQLPGTPVVVKQEIKQEEQVTPAAAAARPMMTPGPTPSPSEEMKASAMMLTPQSVAGSAKPSYTPQAPHSASPLPVGTKSGVQPIAALNPYDTNWTIKAKLVRKAPPRAFNSRAGTPSRVFNVELADAAGSQIQATFWREAAEKYLDVLQEGKVYYFSKFQVKVANKQYATVRNDYELHFDNRTEVEEAADQGGIDGAAQVELVPLDKLPRFVGRKMPVDVLGVVTHCGPLGTIKRKADNSELPRRDVTIADSSRCSVVLTLWADQASRAELDGCEGQLLQVTCVRVGDYNGCSLSAVTRSQVSVNPESAAADALREWWQAEGSSAALTPLGQASAAGGAGGGPRNNKLQFLSDVMVEEDIPSPDAKPTYHDVVVSVVQVQDSQTMYYLANPENGKKVEPREGRFWCEAESRYVDAAQNRYVLTARVADATRETYVNMFNDQGVQLLGASADELAAQRGADEASFAGTLAGAKWSEWLMTLAARSREYNGERRMRYTVVRMAPVDYAQEGHRLLQLIQGKA</sequence>
<dbReference type="CDD" id="cd04475">
    <property type="entry name" value="RPA1_DBD_B"/>
    <property type="match status" value="1"/>
</dbReference>
<dbReference type="GO" id="GO:0008270">
    <property type="term" value="F:zinc ion binding"/>
    <property type="evidence" value="ECO:0007669"/>
    <property type="project" value="UniProtKB-KW"/>
</dbReference>
<feature type="domain" description="Replication factor-A protein 1 N-terminal" evidence="15">
    <location>
        <begin position="31"/>
        <end position="96"/>
    </location>
</feature>
<evidence type="ECO:0000256" key="9">
    <source>
        <dbReference type="ARBA" id="ARBA00023172"/>
    </source>
</evidence>
<evidence type="ECO:0000256" key="4">
    <source>
        <dbReference type="ARBA" id="ARBA00022723"/>
    </source>
</evidence>
<gene>
    <name evidence="18" type="ORF">BQ4739_LOCUS5307</name>
</gene>
<evidence type="ECO:0000259" key="16">
    <source>
        <dbReference type="Pfam" id="PF08646"/>
    </source>
</evidence>
<keyword evidence="9" id="KW-0233">DNA recombination</keyword>
<proteinExistence type="inferred from homology"/>
<dbReference type="PANTHER" id="PTHR47165">
    <property type="entry name" value="OS03G0429900 PROTEIN"/>
    <property type="match status" value="1"/>
</dbReference>
<feature type="compositionally biased region" description="Polar residues" evidence="13">
    <location>
        <begin position="167"/>
        <end position="185"/>
    </location>
</feature>
<dbReference type="GO" id="GO:0005634">
    <property type="term" value="C:nucleus"/>
    <property type="evidence" value="ECO:0007669"/>
    <property type="project" value="UniProtKB-SubCell"/>
</dbReference>
<dbReference type="GO" id="GO:0006310">
    <property type="term" value="P:DNA recombination"/>
    <property type="evidence" value="ECO:0007669"/>
    <property type="project" value="UniProtKB-KW"/>
</dbReference>
<keyword evidence="5" id="KW-0227">DNA damage</keyword>
<feature type="domain" description="Replication factor A C-terminal" evidence="16">
    <location>
        <begin position="489"/>
        <end position="629"/>
    </location>
</feature>
<feature type="domain" description="Replication protein A 70 kDa DNA-binding subunit B/D first OB fold" evidence="14">
    <location>
        <begin position="199"/>
        <end position="304"/>
    </location>
</feature>
<evidence type="ECO:0000256" key="7">
    <source>
        <dbReference type="ARBA" id="ARBA00022833"/>
    </source>
</evidence>
<evidence type="ECO:0000256" key="12">
    <source>
        <dbReference type="RuleBase" id="RU364130"/>
    </source>
</evidence>
<dbReference type="PANTHER" id="PTHR47165:SF4">
    <property type="entry name" value="OS03G0429900 PROTEIN"/>
    <property type="match status" value="1"/>
</dbReference>
<dbReference type="Pfam" id="PF04057">
    <property type="entry name" value="Rep-A_N"/>
    <property type="match status" value="1"/>
</dbReference>
<evidence type="ECO:0000256" key="1">
    <source>
        <dbReference type="ARBA" id="ARBA00004123"/>
    </source>
</evidence>
<dbReference type="Pfam" id="PF08646">
    <property type="entry name" value="Rep_fac-A_C"/>
    <property type="match status" value="1"/>
</dbReference>
<comment type="subunit">
    <text evidence="12">Heterotrimer of RPA1, RPA2 and RPA3 (canonical replication protein A complex).</text>
</comment>
<dbReference type="InterPro" id="IPR047192">
    <property type="entry name" value="Euk_RPA1_DBD_C"/>
</dbReference>
<evidence type="ECO:0000256" key="5">
    <source>
        <dbReference type="ARBA" id="ARBA00022763"/>
    </source>
</evidence>
<keyword evidence="19" id="KW-1185">Reference proteome</keyword>
<dbReference type="AlphaFoldDB" id="A0A383VH14"/>
<feature type="domain" description="Replication protein A OB" evidence="17">
    <location>
        <begin position="333"/>
        <end position="422"/>
    </location>
</feature>
<dbReference type="InterPro" id="IPR012340">
    <property type="entry name" value="NA-bd_OB-fold"/>
</dbReference>
<dbReference type="FunFam" id="2.40.50.140:FF:000041">
    <property type="entry name" value="Replication protein A subunit"/>
    <property type="match status" value="1"/>
</dbReference>
<keyword evidence="3 12" id="KW-0235">DNA replication</keyword>
<dbReference type="GO" id="GO:0006281">
    <property type="term" value="P:DNA repair"/>
    <property type="evidence" value="ECO:0007669"/>
    <property type="project" value="UniProtKB-KW"/>
</dbReference>
<keyword evidence="4 12" id="KW-0479">Metal-binding</keyword>
<evidence type="ECO:0000256" key="3">
    <source>
        <dbReference type="ARBA" id="ARBA00022705"/>
    </source>
</evidence>
<evidence type="ECO:0000256" key="10">
    <source>
        <dbReference type="ARBA" id="ARBA00023204"/>
    </source>
</evidence>
<dbReference type="Pfam" id="PF02721">
    <property type="entry name" value="DUF223"/>
    <property type="match status" value="1"/>
</dbReference>
<feature type="region of interest" description="Disordered" evidence="13">
    <location>
        <begin position="133"/>
        <end position="193"/>
    </location>
</feature>
<evidence type="ECO:0000256" key="6">
    <source>
        <dbReference type="ARBA" id="ARBA00022771"/>
    </source>
</evidence>
<dbReference type="FunFam" id="2.40.50.140:FF:000064">
    <property type="entry name" value="Replication protein A subunit"/>
    <property type="match status" value="1"/>
</dbReference>
<evidence type="ECO:0000256" key="11">
    <source>
        <dbReference type="ARBA" id="ARBA00023242"/>
    </source>
</evidence>
<dbReference type="InterPro" id="IPR031657">
    <property type="entry name" value="REPA_OB_2"/>
</dbReference>
<dbReference type="Proteomes" id="UP000256970">
    <property type="component" value="Unassembled WGS sequence"/>
</dbReference>
<organism evidence="18 19">
    <name type="scientific">Tetradesmus obliquus</name>
    <name type="common">Green alga</name>
    <name type="synonym">Acutodesmus obliquus</name>
    <dbReference type="NCBI Taxonomy" id="3088"/>
    <lineage>
        <taxon>Eukaryota</taxon>
        <taxon>Viridiplantae</taxon>
        <taxon>Chlorophyta</taxon>
        <taxon>core chlorophytes</taxon>
        <taxon>Chlorophyceae</taxon>
        <taxon>CS clade</taxon>
        <taxon>Sphaeropleales</taxon>
        <taxon>Scenedesmaceae</taxon>
        <taxon>Tetradesmus</taxon>
    </lineage>
</organism>
<dbReference type="EMBL" id="FNXT01000469">
    <property type="protein sequence ID" value="SZX64818.1"/>
    <property type="molecule type" value="Genomic_DNA"/>
</dbReference>
<keyword evidence="11 12" id="KW-0539">Nucleus</keyword>
<dbReference type="CDD" id="cd04476">
    <property type="entry name" value="RPA1_DBD_C"/>
    <property type="match status" value="1"/>
</dbReference>
<evidence type="ECO:0000259" key="17">
    <source>
        <dbReference type="Pfam" id="PF16900"/>
    </source>
</evidence>
<feature type="compositionally biased region" description="Low complexity" evidence="13">
    <location>
        <begin position="137"/>
        <end position="147"/>
    </location>
</feature>
<dbReference type="Gene3D" id="2.40.50.140">
    <property type="entry name" value="Nucleic acid-binding proteins"/>
    <property type="match status" value="4"/>
</dbReference>
<comment type="subcellular location">
    <subcellularLocation>
        <location evidence="1 12">Nucleus</location>
    </subcellularLocation>
</comment>
<protein>
    <recommendedName>
        <fullName evidence="12">Replication protein A subunit</fullName>
    </recommendedName>
</protein>
<dbReference type="InterPro" id="IPR003871">
    <property type="entry name" value="RFA1B/D_OB_1st"/>
</dbReference>
<evidence type="ECO:0000256" key="2">
    <source>
        <dbReference type="ARBA" id="ARBA00005690"/>
    </source>
</evidence>
<evidence type="ECO:0000259" key="15">
    <source>
        <dbReference type="Pfam" id="PF04057"/>
    </source>
</evidence>
<name>A0A383VH14_TETOB</name>
<keyword evidence="8 12" id="KW-0238">DNA-binding</keyword>
<accession>A0A383VH14</accession>
<dbReference type="InterPro" id="IPR013955">
    <property type="entry name" value="Rep_factor-A_C"/>
</dbReference>
<evidence type="ECO:0000313" key="18">
    <source>
        <dbReference type="EMBL" id="SZX64818.1"/>
    </source>
</evidence>
<dbReference type="GO" id="GO:0003677">
    <property type="term" value="F:DNA binding"/>
    <property type="evidence" value="ECO:0007669"/>
    <property type="project" value="UniProtKB-KW"/>
</dbReference>